<dbReference type="PANTHER" id="PTHR10204:SF34">
    <property type="entry name" value="NAD(P)H DEHYDROGENASE [QUINONE] 1 ISOFORM 1"/>
    <property type="match status" value="1"/>
</dbReference>
<dbReference type="InterPro" id="IPR003680">
    <property type="entry name" value="Flavodoxin_fold"/>
</dbReference>
<evidence type="ECO:0000313" key="4">
    <source>
        <dbReference type="EMBL" id="SDL22593.1"/>
    </source>
</evidence>
<dbReference type="EMBL" id="FNFF01000022">
    <property type="protein sequence ID" value="SDL22593.1"/>
    <property type="molecule type" value="Genomic_DNA"/>
</dbReference>
<gene>
    <name evidence="4" type="ORF">SAMN05421806_12284</name>
</gene>
<dbReference type="STRING" id="417292.SAMN05421806_12284"/>
<comment type="similarity">
    <text evidence="1">Belongs to the NAD(P)H dehydrogenase (quinone) family.</text>
</comment>
<dbReference type="Proteomes" id="UP000199155">
    <property type="component" value="Unassembled WGS sequence"/>
</dbReference>
<dbReference type="PANTHER" id="PTHR10204">
    <property type="entry name" value="NAD P H OXIDOREDUCTASE-RELATED"/>
    <property type="match status" value="1"/>
</dbReference>
<proteinExistence type="inferred from homology"/>
<sequence>MSEPMSSATEPAPGAAPAAPAHTALLVLAHPRTDSLTAELTRRAQLRLEAKGFTVDLLDLYQEGFDPRLGPEDEPDWADRDKPYSAEVQAHMRRIEAADVMVIVFPLWWFGPPAILKGWIDRVWNHGFAYGRSTPRLAGKRMLWLTAVSYPEADFLSLGWDRTVTHVLRTGISEYCGITDTAVHFLYDSLNADEQALGAADEALTKFLD</sequence>
<evidence type="ECO:0000256" key="2">
    <source>
        <dbReference type="ARBA" id="ARBA00023002"/>
    </source>
</evidence>
<dbReference type="AlphaFoldDB" id="A0A1G9ICN1"/>
<evidence type="ECO:0000256" key="1">
    <source>
        <dbReference type="ARBA" id="ARBA00006252"/>
    </source>
</evidence>
<dbReference type="NCBIfam" id="NF007280">
    <property type="entry name" value="PRK09739.1"/>
    <property type="match status" value="1"/>
</dbReference>
<evidence type="ECO:0000313" key="5">
    <source>
        <dbReference type="Proteomes" id="UP000199155"/>
    </source>
</evidence>
<accession>A0A1G9ICN1</accession>
<reference evidence="4 5" key="1">
    <citation type="submission" date="2016-10" db="EMBL/GenBank/DDBJ databases">
        <authorList>
            <person name="de Groot N.N."/>
        </authorList>
    </citation>
    <scope>NUCLEOTIDE SEQUENCE [LARGE SCALE GENOMIC DNA]</scope>
    <source>
        <strain evidence="4 5">CGMCC 4.5727</strain>
    </source>
</reference>
<protein>
    <submittedName>
        <fullName evidence="4">Putative NADPH-quinone reductase (Modulator of drug activity B)</fullName>
    </submittedName>
</protein>
<dbReference type="SUPFAM" id="SSF52218">
    <property type="entry name" value="Flavoproteins"/>
    <property type="match status" value="1"/>
</dbReference>
<name>A0A1G9ICN1_9ACTN</name>
<dbReference type="GO" id="GO:0003955">
    <property type="term" value="F:NAD(P)H dehydrogenase (quinone) activity"/>
    <property type="evidence" value="ECO:0007669"/>
    <property type="project" value="TreeGrafter"/>
</dbReference>
<keyword evidence="5" id="KW-1185">Reference proteome</keyword>
<keyword evidence="2" id="KW-0560">Oxidoreductase</keyword>
<dbReference type="InterPro" id="IPR029039">
    <property type="entry name" value="Flavoprotein-like_sf"/>
</dbReference>
<dbReference type="Gene3D" id="3.40.50.360">
    <property type="match status" value="1"/>
</dbReference>
<dbReference type="InterPro" id="IPR051545">
    <property type="entry name" value="NAD(P)H_dehydrogenase_qn"/>
</dbReference>
<feature type="domain" description="Flavodoxin-like fold" evidence="3">
    <location>
        <begin position="24"/>
        <end position="206"/>
    </location>
</feature>
<organism evidence="4 5">
    <name type="scientific">Streptomyces indicus</name>
    <dbReference type="NCBI Taxonomy" id="417292"/>
    <lineage>
        <taxon>Bacteria</taxon>
        <taxon>Bacillati</taxon>
        <taxon>Actinomycetota</taxon>
        <taxon>Actinomycetes</taxon>
        <taxon>Kitasatosporales</taxon>
        <taxon>Streptomycetaceae</taxon>
        <taxon>Streptomyces</taxon>
    </lineage>
</organism>
<dbReference type="Pfam" id="PF02525">
    <property type="entry name" value="Flavodoxin_2"/>
    <property type="match status" value="1"/>
</dbReference>
<dbReference type="RefSeq" id="WP_342742806.1">
    <property type="nucleotide sequence ID" value="NZ_FNFF01000022.1"/>
</dbReference>
<dbReference type="GO" id="GO:0005829">
    <property type="term" value="C:cytosol"/>
    <property type="evidence" value="ECO:0007669"/>
    <property type="project" value="TreeGrafter"/>
</dbReference>
<evidence type="ECO:0000259" key="3">
    <source>
        <dbReference type="Pfam" id="PF02525"/>
    </source>
</evidence>